<dbReference type="PANTHER" id="PTHR18895:SF74">
    <property type="entry name" value="MTRF1L RELEASE FACTOR GLUTAMINE METHYLTRANSFERASE"/>
    <property type="match status" value="1"/>
</dbReference>
<evidence type="ECO:0000256" key="1">
    <source>
        <dbReference type="ARBA" id="ARBA00022603"/>
    </source>
</evidence>
<dbReference type="InterPro" id="IPR050320">
    <property type="entry name" value="N5-glutamine_MTase"/>
</dbReference>
<gene>
    <name evidence="4" type="ORF">HNQ71_006446</name>
</gene>
<evidence type="ECO:0000259" key="3">
    <source>
        <dbReference type="Pfam" id="PF05175"/>
    </source>
</evidence>
<dbReference type="GO" id="GO:0032259">
    <property type="term" value="P:methylation"/>
    <property type="evidence" value="ECO:0007669"/>
    <property type="project" value="UniProtKB-KW"/>
</dbReference>
<name>A0A841PEV7_9HYPH</name>
<keyword evidence="2" id="KW-0949">S-adenosyl-L-methionine</keyword>
<feature type="domain" description="Methyltransferase small" evidence="3">
    <location>
        <begin position="32"/>
        <end position="127"/>
    </location>
</feature>
<dbReference type="InterPro" id="IPR007848">
    <property type="entry name" value="Small_mtfrase_dom"/>
</dbReference>
<dbReference type="SUPFAM" id="SSF53335">
    <property type="entry name" value="S-adenosyl-L-methionine-dependent methyltransferases"/>
    <property type="match status" value="1"/>
</dbReference>
<organism evidence="4 5">
    <name type="scientific">Mesorhizobium sangaii</name>
    <dbReference type="NCBI Taxonomy" id="505389"/>
    <lineage>
        <taxon>Bacteria</taxon>
        <taxon>Pseudomonadati</taxon>
        <taxon>Pseudomonadota</taxon>
        <taxon>Alphaproteobacteria</taxon>
        <taxon>Hyphomicrobiales</taxon>
        <taxon>Phyllobacteriaceae</taxon>
        <taxon>Mesorhizobium</taxon>
    </lineage>
</organism>
<keyword evidence="5" id="KW-1185">Reference proteome</keyword>
<dbReference type="Pfam" id="PF05175">
    <property type="entry name" value="MTS"/>
    <property type="match status" value="1"/>
</dbReference>
<dbReference type="Gene3D" id="3.40.50.150">
    <property type="entry name" value="Vaccinia Virus protein VP39"/>
    <property type="match status" value="1"/>
</dbReference>
<keyword evidence="1 4" id="KW-0489">Methyltransferase</keyword>
<dbReference type="EMBL" id="JACHEF010000009">
    <property type="protein sequence ID" value="MBB6413737.1"/>
    <property type="molecule type" value="Genomic_DNA"/>
</dbReference>
<dbReference type="PANTHER" id="PTHR18895">
    <property type="entry name" value="HEMK METHYLTRANSFERASE"/>
    <property type="match status" value="1"/>
</dbReference>
<proteinExistence type="predicted"/>
<evidence type="ECO:0000256" key="2">
    <source>
        <dbReference type="ARBA" id="ARBA00022691"/>
    </source>
</evidence>
<dbReference type="InterPro" id="IPR029063">
    <property type="entry name" value="SAM-dependent_MTases_sf"/>
</dbReference>
<dbReference type="CDD" id="cd02440">
    <property type="entry name" value="AdoMet_MTases"/>
    <property type="match status" value="1"/>
</dbReference>
<protein>
    <submittedName>
        <fullName evidence="4">Methylase of polypeptide subunit release factors</fullName>
    </submittedName>
</protein>
<accession>A0A841PEV7</accession>
<sequence length="226" mass="25052">MTYLNKVIDRLKAGQLRKFPLHINELGLELVVNRGVFLPQDFQGWRWYAENFPAVAGKNVLEIGCGFGLPGLYLAKLGAASLVSCDIDPKAVANTLENAERNGITNVEVIESDVFSNIPSDRRFDFIYWYFPSVFAPGDYKYKNEIERVAIDPGYKLLSRFLSEGPEFLETSGSIVLGIGNDARDDLLEEIIVANNLSSILLGSGTYAGVSGACRMFSIRKRTLDV</sequence>
<dbReference type="Proteomes" id="UP000556329">
    <property type="component" value="Unassembled WGS sequence"/>
</dbReference>
<comment type="caution">
    <text evidence="4">The sequence shown here is derived from an EMBL/GenBank/DDBJ whole genome shotgun (WGS) entry which is preliminary data.</text>
</comment>
<keyword evidence="1 4" id="KW-0808">Transferase</keyword>
<dbReference type="AlphaFoldDB" id="A0A841PEV7"/>
<evidence type="ECO:0000313" key="5">
    <source>
        <dbReference type="Proteomes" id="UP000556329"/>
    </source>
</evidence>
<reference evidence="4 5" key="1">
    <citation type="submission" date="2020-08" db="EMBL/GenBank/DDBJ databases">
        <title>Genomic Encyclopedia of Type Strains, Phase IV (KMG-IV): sequencing the most valuable type-strain genomes for metagenomic binning, comparative biology and taxonomic classification.</title>
        <authorList>
            <person name="Goeker M."/>
        </authorList>
    </citation>
    <scope>NUCLEOTIDE SEQUENCE [LARGE SCALE GENOMIC DNA]</scope>
    <source>
        <strain evidence="4 5">DSM 100039</strain>
    </source>
</reference>
<dbReference type="GO" id="GO:0008168">
    <property type="term" value="F:methyltransferase activity"/>
    <property type="evidence" value="ECO:0007669"/>
    <property type="project" value="UniProtKB-KW"/>
</dbReference>
<dbReference type="RefSeq" id="WP_184877817.1">
    <property type="nucleotide sequence ID" value="NZ_JACHEF010000009.1"/>
</dbReference>
<evidence type="ECO:0000313" key="4">
    <source>
        <dbReference type="EMBL" id="MBB6413737.1"/>
    </source>
</evidence>